<evidence type="ECO:0000256" key="1">
    <source>
        <dbReference type="ARBA" id="ARBA00008936"/>
    </source>
</evidence>
<organism evidence="4">
    <name type="scientific">marine metagenome</name>
    <dbReference type="NCBI Taxonomy" id="408172"/>
    <lineage>
        <taxon>unclassified sequences</taxon>
        <taxon>metagenomes</taxon>
        <taxon>ecological metagenomes</taxon>
    </lineage>
</organism>
<evidence type="ECO:0000256" key="2">
    <source>
        <dbReference type="ARBA" id="ARBA00022448"/>
    </source>
</evidence>
<dbReference type="InterPro" id="IPR004100">
    <property type="entry name" value="ATPase_F1/V1/A1_a/bsu_N"/>
</dbReference>
<proteinExistence type="inferred from homology"/>
<dbReference type="InterPro" id="IPR036121">
    <property type="entry name" value="ATPase_F1/V1/A1_a/bsu_N_sf"/>
</dbReference>
<evidence type="ECO:0000313" key="4">
    <source>
        <dbReference type="EMBL" id="SVD91544.1"/>
    </source>
</evidence>
<gene>
    <name evidence="4" type="ORF">METZ01_LOCUS444398</name>
</gene>
<accession>A0A382Z7R0</accession>
<protein>
    <recommendedName>
        <fullName evidence="3">ATPase F1/V1/A1 complex alpha/beta subunit N-terminal domain-containing protein</fullName>
    </recommendedName>
</protein>
<dbReference type="SUPFAM" id="SSF50615">
    <property type="entry name" value="N-terminal domain of alpha and beta subunits of F1 ATP synthase"/>
    <property type="match status" value="1"/>
</dbReference>
<dbReference type="Gene3D" id="2.40.10.170">
    <property type="match status" value="1"/>
</dbReference>
<dbReference type="GO" id="GO:1902600">
    <property type="term" value="P:proton transmembrane transport"/>
    <property type="evidence" value="ECO:0007669"/>
    <property type="project" value="InterPro"/>
</dbReference>
<evidence type="ECO:0000259" key="3">
    <source>
        <dbReference type="Pfam" id="PF02874"/>
    </source>
</evidence>
<keyword evidence="2" id="KW-0813">Transport</keyword>
<dbReference type="AlphaFoldDB" id="A0A382Z7R0"/>
<dbReference type="Pfam" id="PF02874">
    <property type="entry name" value="ATP-synt_ab_N"/>
    <property type="match status" value="1"/>
</dbReference>
<reference evidence="4" key="1">
    <citation type="submission" date="2018-05" db="EMBL/GenBank/DDBJ databases">
        <authorList>
            <person name="Lanie J.A."/>
            <person name="Ng W.-L."/>
            <person name="Kazmierczak K.M."/>
            <person name="Andrzejewski T.M."/>
            <person name="Davidsen T.M."/>
            <person name="Wayne K.J."/>
            <person name="Tettelin H."/>
            <person name="Glass J.I."/>
            <person name="Rusch D."/>
            <person name="Podicherti R."/>
            <person name="Tsui H.-C.T."/>
            <person name="Winkler M.E."/>
        </authorList>
    </citation>
    <scope>NUCLEOTIDE SEQUENCE</scope>
</reference>
<feature type="domain" description="ATPase F1/V1/A1 complex alpha/beta subunit N-terminal" evidence="3">
    <location>
        <begin position="15"/>
        <end position="43"/>
    </location>
</feature>
<feature type="non-terminal residue" evidence="4">
    <location>
        <position position="46"/>
    </location>
</feature>
<comment type="similarity">
    <text evidence="1">Belongs to the ATPase alpha/beta chains family.</text>
</comment>
<sequence>MSAKAATSSTVTGKIVQIIGATIDAEFPGDHLPEIFNALEVNFERD</sequence>
<dbReference type="EMBL" id="UINC01181715">
    <property type="protein sequence ID" value="SVD91544.1"/>
    <property type="molecule type" value="Genomic_DNA"/>
</dbReference>
<dbReference type="GO" id="GO:0046034">
    <property type="term" value="P:ATP metabolic process"/>
    <property type="evidence" value="ECO:0007669"/>
    <property type="project" value="InterPro"/>
</dbReference>
<name>A0A382Z7R0_9ZZZZ</name>